<dbReference type="Gene3D" id="3.30.530.20">
    <property type="match status" value="1"/>
</dbReference>
<sequence>MTDETEQIAAAHRQVGTRALETGPGRTVAIARTYDADIDDVWTACTDPGRLRRWFLPVSGDLRLGGRYHLEGNASGTIERCDPPNGFEATWEFGGDVSRIEVRLTPVSGERTRLELTHIAPDNEHWTEYGPGAAGVGWDIGLRALGVHLRGLEVPREEDWAATEEGVRFMALSSERWGEADIAGGTDPADARARARRTAAFYTAAPSGD</sequence>
<accession>A0ABW2KL82</accession>
<dbReference type="InterPro" id="IPR013538">
    <property type="entry name" value="ASHA1/2-like_C"/>
</dbReference>
<evidence type="ECO:0000313" key="4">
    <source>
        <dbReference type="Proteomes" id="UP001596540"/>
    </source>
</evidence>
<organism evidence="3 4">
    <name type="scientific">Marinactinospora rubrisoli</name>
    <dbReference type="NCBI Taxonomy" id="2715399"/>
    <lineage>
        <taxon>Bacteria</taxon>
        <taxon>Bacillati</taxon>
        <taxon>Actinomycetota</taxon>
        <taxon>Actinomycetes</taxon>
        <taxon>Streptosporangiales</taxon>
        <taxon>Nocardiopsidaceae</taxon>
        <taxon>Marinactinospora</taxon>
    </lineage>
</organism>
<dbReference type="InterPro" id="IPR023393">
    <property type="entry name" value="START-like_dom_sf"/>
</dbReference>
<comment type="similarity">
    <text evidence="1">Belongs to the AHA1 family.</text>
</comment>
<dbReference type="EMBL" id="JBHTBH010000010">
    <property type="protein sequence ID" value="MFC7330080.1"/>
    <property type="molecule type" value="Genomic_DNA"/>
</dbReference>
<dbReference type="Pfam" id="PF08327">
    <property type="entry name" value="AHSA1"/>
    <property type="match status" value="1"/>
</dbReference>
<proteinExistence type="inferred from homology"/>
<reference evidence="4" key="1">
    <citation type="journal article" date="2019" name="Int. J. Syst. Evol. Microbiol.">
        <title>The Global Catalogue of Microorganisms (GCM) 10K type strain sequencing project: providing services to taxonomists for standard genome sequencing and annotation.</title>
        <authorList>
            <consortium name="The Broad Institute Genomics Platform"/>
            <consortium name="The Broad Institute Genome Sequencing Center for Infectious Disease"/>
            <person name="Wu L."/>
            <person name="Ma J."/>
        </authorList>
    </citation>
    <scope>NUCLEOTIDE SEQUENCE [LARGE SCALE GENOMIC DNA]</scope>
    <source>
        <strain evidence="4">CGMCC 4.7382</strain>
    </source>
</reference>
<evidence type="ECO:0000259" key="2">
    <source>
        <dbReference type="Pfam" id="PF08327"/>
    </source>
</evidence>
<dbReference type="SUPFAM" id="SSF55961">
    <property type="entry name" value="Bet v1-like"/>
    <property type="match status" value="1"/>
</dbReference>
<evidence type="ECO:0000313" key="3">
    <source>
        <dbReference type="EMBL" id="MFC7330080.1"/>
    </source>
</evidence>
<name>A0ABW2KL82_9ACTN</name>
<keyword evidence="4" id="KW-1185">Reference proteome</keyword>
<protein>
    <submittedName>
        <fullName evidence="3">SRPBCC family protein</fullName>
    </submittedName>
</protein>
<dbReference type="CDD" id="cd08899">
    <property type="entry name" value="SRPBCC_CalC_Aha1-like_6"/>
    <property type="match status" value="1"/>
</dbReference>
<feature type="domain" description="Activator of Hsp90 ATPase homologue 1/2-like C-terminal" evidence="2">
    <location>
        <begin position="35"/>
        <end position="143"/>
    </location>
</feature>
<dbReference type="RefSeq" id="WP_379872725.1">
    <property type="nucleotide sequence ID" value="NZ_JBHTBH010000010.1"/>
</dbReference>
<gene>
    <name evidence="3" type="ORF">ACFQRF_20325</name>
</gene>
<comment type="caution">
    <text evidence="3">The sequence shown here is derived from an EMBL/GenBank/DDBJ whole genome shotgun (WGS) entry which is preliminary data.</text>
</comment>
<evidence type="ECO:0000256" key="1">
    <source>
        <dbReference type="ARBA" id="ARBA00006817"/>
    </source>
</evidence>
<dbReference type="Proteomes" id="UP001596540">
    <property type="component" value="Unassembled WGS sequence"/>
</dbReference>